<evidence type="ECO:0000256" key="8">
    <source>
        <dbReference type="ARBA" id="ARBA00022840"/>
    </source>
</evidence>
<accession>A0ABZ2RQX5</accession>
<evidence type="ECO:0000256" key="12">
    <source>
        <dbReference type="ARBA" id="ARBA00023146"/>
    </source>
</evidence>
<dbReference type="InterPro" id="IPR002547">
    <property type="entry name" value="tRNA-bd_dom"/>
</dbReference>
<evidence type="ECO:0000256" key="11">
    <source>
        <dbReference type="ARBA" id="ARBA00022917"/>
    </source>
</evidence>
<protein>
    <recommendedName>
        <fullName evidence="14">Phenylalanine--tRNA ligase beta subunit</fullName>
        <ecNumber evidence="14">6.1.1.20</ecNumber>
    </recommendedName>
    <alternativeName>
        <fullName evidence="14">Phenylalanyl-tRNA synthetase beta subunit</fullName>
        <shortName evidence="14">PheRS</shortName>
    </alternativeName>
</protein>
<evidence type="ECO:0000256" key="3">
    <source>
        <dbReference type="ARBA" id="ARBA00011209"/>
    </source>
</evidence>
<keyword evidence="14" id="KW-0963">Cytoplasm</keyword>
<keyword evidence="19" id="KW-1185">Reference proteome</keyword>
<evidence type="ECO:0000256" key="7">
    <source>
        <dbReference type="ARBA" id="ARBA00022741"/>
    </source>
</evidence>
<evidence type="ECO:0000256" key="9">
    <source>
        <dbReference type="ARBA" id="ARBA00022842"/>
    </source>
</evidence>
<keyword evidence="12 14" id="KW-0030">Aminoacyl-tRNA synthetase</keyword>
<dbReference type="SUPFAM" id="SSF46955">
    <property type="entry name" value="Putative DNA-binding domain"/>
    <property type="match status" value="1"/>
</dbReference>
<dbReference type="SUPFAM" id="SSF56037">
    <property type="entry name" value="PheT/TilS domain"/>
    <property type="match status" value="1"/>
</dbReference>
<organism evidence="18 19">
    <name type="scientific">Mycoplasmopsis felifaucium</name>
    <dbReference type="NCBI Taxonomy" id="35768"/>
    <lineage>
        <taxon>Bacteria</taxon>
        <taxon>Bacillati</taxon>
        <taxon>Mycoplasmatota</taxon>
        <taxon>Mycoplasmoidales</taxon>
        <taxon>Metamycoplasmataceae</taxon>
        <taxon>Mycoplasmopsis</taxon>
    </lineage>
</organism>
<comment type="subunit">
    <text evidence="3 14">Tetramer of two alpha and two beta subunits.</text>
</comment>
<dbReference type="SUPFAM" id="SSF55681">
    <property type="entry name" value="Class II aaRS and biotin synthetases"/>
    <property type="match status" value="1"/>
</dbReference>
<dbReference type="InterPro" id="IPR005146">
    <property type="entry name" value="B3/B4_tRNA-bd"/>
</dbReference>
<comment type="similarity">
    <text evidence="2 14">Belongs to the phenylalanyl-tRNA synthetase beta subunit family. Type 1 subfamily.</text>
</comment>
<dbReference type="PANTHER" id="PTHR10947">
    <property type="entry name" value="PHENYLALANYL-TRNA SYNTHETASE BETA CHAIN AND LEUCINE-RICH REPEAT-CONTAINING PROTEIN 47"/>
    <property type="match status" value="1"/>
</dbReference>
<keyword evidence="9 14" id="KW-0460">Magnesium</keyword>
<evidence type="ECO:0000259" key="17">
    <source>
        <dbReference type="PROSITE" id="PS51483"/>
    </source>
</evidence>
<gene>
    <name evidence="14" type="primary">pheT</name>
    <name evidence="18" type="ORF">WG617_00745</name>
</gene>
<dbReference type="SMART" id="SM00874">
    <property type="entry name" value="B5"/>
    <property type="match status" value="1"/>
</dbReference>
<keyword evidence="8 14" id="KW-0067">ATP-binding</keyword>
<feature type="binding site" evidence="14">
    <location>
        <position position="458"/>
    </location>
    <ligand>
        <name>Mg(2+)</name>
        <dbReference type="ChEBI" id="CHEBI:18420"/>
        <note>shared with alpha subunit</note>
    </ligand>
</feature>
<dbReference type="NCBIfam" id="NF001882">
    <property type="entry name" value="PRK00629.5-4"/>
    <property type="match status" value="1"/>
</dbReference>
<evidence type="ECO:0000259" key="16">
    <source>
        <dbReference type="PROSITE" id="PS50886"/>
    </source>
</evidence>
<evidence type="ECO:0000256" key="13">
    <source>
        <dbReference type="ARBA" id="ARBA00049255"/>
    </source>
</evidence>
<dbReference type="InterPro" id="IPR009061">
    <property type="entry name" value="DNA-bd_dom_put_sf"/>
</dbReference>
<comment type="cofactor">
    <cofactor evidence="14">
        <name>Mg(2+)</name>
        <dbReference type="ChEBI" id="CHEBI:18420"/>
    </cofactor>
    <text evidence="14">Binds 2 magnesium ions per tetramer.</text>
</comment>
<feature type="binding site" evidence="14">
    <location>
        <position position="454"/>
    </location>
    <ligand>
        <name>Mg(2+)</name>
        <dbReference type="ChEBI" id="CHEBI:18420"/>
        <note>shared with alpha subunit</note>
    </ligand>
</feature>
<dbReference type="HAMAP" id="MF_00283">
    <property type="entry name" value="Phe_tRNA_synth_beta1"/>
    <property type="match status" value="1"/>
</dbReference>
<dbReference type="PROSITE" id="PS50886">
    <property type="entry name" value="TRBD"/>
    <property type="match status" value="1"/>
</dbReference>
<keyword evidence="10 15" id="KW-0694">RNA-binding</keyword>
<dbReference type="GO" id="GO:0004826">
    <property type="term" value="F:phenylalanine-tRNA ligase activity"/>
    <property type="evidence" value="ECO:0007669"/>
    <property type="project" value="UniProtKB-EC"/>
</dbReference>
<dbReference type="Pfam" id="PF03483">
    <property type="entry name" value="B3_4"/>
    <property type="match status" value="1"/>
</dbReference>
<comment type="catalytic activity">
    <reaction evidence="13 14">
        <text>tRNA(Phe) + L-phenylalanine + ATP = L-phenylalanyl-tRNA(Phe) + AMP + diphosphate + H(+)</text>
        <dbReference type="Rhea" id="RHEA:19413"/>
        <dbReference type="Rhea" id="RHEA-COMP:9668"/>
        <dbReference type="Rhea" id="RHEA-COMP:9699"/>
        <dbReference type="ChEBI" id="CHEBI:15378"/>
        <dbReference type="ChEBI" id="CHEBI:30616"/>
        <dbReference type="ChEBI" id="CHEBI:33019"/>
        <dbReference type="ChEBI" id="CHEBI:58095"/>
        <dbReference type="ChEBI" id="CHEBI:78442"/>
        <dbReference type="ChEBI" id="CHEBI:78531"/>
        <dbReference type="ChEBI" id="CHEBI:456215"/>
        <dbReference type="EC" id="6.1.1.20"/>
    </reaction>
</comment>
<evidence type="ECO:0000256" key="10">
    <source>
        <dbReference type="ARBA" id="ARBA00022884"/>
    </source>
</evidence>
<dbReference type="InterPro" id="IPR041616">
    <property type="entry name" value="PheRS_beta_core"/>
</dbReference>
<keyword evidence="7 14" id="KW-0547">Nucleotide-binding</keyword>
<evidence type="ECO:0000313" key="18">
    <source>
        <dbReference type="EMBL" id="WXL29168.1"/>
    </source>
</evidence>
<dbReference type="Pfam" id="PF17759">
    <property type="entry name" value="tRNA_synthFbeta"/>
    <property type="match status" value="1"/>
</dbReference>
<keyword evidence="6 14" id="KW-0479">Metal-binding</keyword>
<reference evidence="18" key="1">
    <citation type="submission" date="2024-03" db="EMBL/GenBank/DDBJ databases">
        <title>Complete genome sequence of Mycoplasma felifaucium Z921 isolated from the trachea of a cheetah.</title>
        <authorList>
            <person name="Spergser J."/>
        </authorList>
    </citation>
    <scope>NUCLEOTIDE SEQUENCE [LARGE SCALE GENOMIC DNA]</scope>
    <source>
        <strain evidence="18">Z921</strain>
    </source>
</reference>
<dbReference type="Pfam" id="PF03484">
    <property type="entry name" value="B5"/>
    <property type="match status" value="1"/>
</dbReference>
<proteinExistence type="inferred from homology"/>
<sequence length="726" mass="82649">MLISLKELNKLMPSKTLDLSIEKDINNLGYEVESISKFSNVSGIKFAKIIDVKRNPNSKTLHVVTLETAEGIKVIQTTAQNAEKDYFTVIFAVNSKIGDITITNKEMGGIVSEGMMAGYYELGYKSENLPFDPDGIILLDDKKITLDMDPMDYLGLNDYILDITTPANRPDANSYFILAKEFAAYYGVDFKWPTYKNLINNNSFKTKFKASKNEAKELSFLECNLKNKKTSLQDILFLAKHNVVAKGIYSIDITNLVLIMTGAPAHAYDSGKIKGKITCENFSGNVEILGGKTVEVNNVLAIKDAEKVISLASVMGCENSCVTDKTDKILFELGVFNSLKVRHASKEIKLDSASSIQGGKGINSFMCYNGMLYLKNKLIQDKQLTSQIINLPKIKKGTAVLQNRRKLAVYANCELKDLKIFKDAEATLQKLGFVFSKNRIIAPTYRTDIENYEDIIEEYFRFYGYSNFKPIMPFLEPFKINHVGNSKNWLRAMGYSEIRTFTLVSKELNKLNPFNFDKSVELQTFVSKEREVVRNSIITSMLESADYNIKRKMTNINFFEMGMINYNNFVYGLVSNVKTFEQMKLDICNFLNTLDLEFVPFKDNEFIHPNVSAKILFKGNFIGWLGKVHPLISQANLWVAEFINIEEHKNIQFSSYDSNPLKSVDITFKILKQETIQAKIDEIKSISEYFEIIQIDNYENGEFRNVTLRIVGTDNQIQQINNHFNN</sequence>
<evidence type="ECO:0000256" key="6">
    <source>
        <dbReference type="ARBA" id="ARBA00022723"/>
    </source>
</evidence>
<feature type="domain" description="B5" evidence="17">
    <location>
        <begin position="395"/>
        <end position="470"/>
    </location>
</feature>
<dbReference type="SMART" id="SM00873">
    <property type="entry name" value="B3_4"/>
    <property type="match status" value="1"/>
</dbReference>
<dbReference type="Gene3D" id="3.50.40.10">
    <property type="entry name" value="Phenylalanyl-trna Synthetase, Chain B, domain 3"/>
    <property type="match status" value="1"/>
</dbReference>
<comment type="subcellular location">
    <subcellularLocation>
        <location evidence="1 14">Cytoplasm</location>
    </subcellularLocation>
</comment>
<evidence type="ECO:0000313" key="19">
    <source>
        <dbReference type="Proteomes" id="UP001477443"/>
    </source>
</evidence>
<evidence type="ECO:0000256" key="14">
    <source>
        <dbReference type="HAMAP-Rule" id="MF_00283"/>
    </source>
</evidence>
<dbReference type="PANTHER" id="PTHR10947:SF0">
    <property type="entry name" value="PHENYLALANINE--TRNA LIGASE BETA SUBUNIT"/>
    <property type="match status" value="1"/>
</dbReference>
<feature type="binding site" evidence="14">
    <location>
        <position position="448"/>
    </location>
    <ligand>
        <name>Mg(2+)</name>
        <dbReference type="ChEBI" id="CHEBI:18420"/>
        <note>shared with alpha subunit</note>
    </ligand>
</feature>
<dbReference type="InterPro" id="IPR004532">
    <property type="entry name" value="Phe-tRNA-ligase_IIc_bsu_bact"/>
</dbReference>
<feature type="domain" description="TRNA-binding" evidence="16">
    <location>
        <begin position="38"/>
        <end position="152"/>
    </location>
</feature>
<dbReference type="RefSeq" id="WP_338822778.1">
    <property type="nucleotide sequence ID" value="NZ_CP148067.1"/>
</dbReference>
<evidence type="ECO:0000256" key="4">
    <source>
        <dbReference type="ARBA" id="ARBA00022555"/>
    </source>
</evidence>
<keyword evidence="5 14" id="KW-0436">Ligase</keyword>
<keyword evidence="11 14" id="KW-0648">Protein biosynthesis</keyword>
<dbReference type="InterPro" id="IPR045060">
    <property type="entry name" value="Phe-tRNA-ligase_IIc_bsu"/>
</dbReference>
<dbReference type="SUPFAM" id="SSF50249">
    <property type="entry name" value="Nucleic acid-binding proteins"/>
    <property type="match status" value="1"/>
</dbReference>
<dbReference type="InterPro" id="IPR012340">
    <property type="entry name" value="NA-bd_OB-fold"/>
</dbReference>
<dbReference type="Gene3D" id="3.30.930.10">
    <property type="entry name" value="Bira Bifunctional Protein, Domain 2"/>
    <property type="match status" value="1"/>
</dbReference>
<dbReference type="Proteomes" id="UP001477443">
    <property type="component" value="Chromosome"/>
</dbReference>
<dbReference type="EC" id="6.1.1.20" evidence="14"/>
<feature type="binding site" evidence="14">
    <location>
        <position position="457"/>
    </location>
    <ligand>
        <name>Mg(2+)</name>
        <dbReference type="ChEBI" id="CHEBI:18420"/>
        <note>shared with alpha subunit</note>
    </ligand>
</feature>
<evidence type="ECO:0000256" key="5">
    <source>
        <dbReference type="ARBA" id="ARBA00022598"/>
    </source>
</evidence>
<evidence type="ECO:0000256" key="15">
    <source>
        <dbReference type="PROSITE-ProRule" id="PRU00209"/>
    </source>
</evidence>
<evidence type="ECO:0000256" key="2">
    <source>
        <dbReference type="ARBA" id="ARBA00008653"/>
    </source>
</evidence>
<dbReference type="InterPro" id="IPR005147">
    <property type="entry name" value="tRNA_synthase_B5-dom"/>
</dbReference>
<dbReference type="Gene3D" id="3.30.56.10">
    <property type="match status" value="2"/>
</dbReference>
<dbReference type="EMBL" id="CP148067">
    <property type="protein sequence ID" value="WXL29168.1"/>
    <property type="molecule type" value="Genomic_DNA"/>
</dbReference>
<dbReference type="InterPro" id="IPR020825">
    <property type="entry name" value="Phe-tRNA_synthase-like_B3/B4"/>
</dbReference>
<dbReference type="Gene3D" id="2.40.50.140">
    <property type="entry name" value="Nucleic acid-binding proteins"/>
    <property type="match status" value="1"/>
</dbReference>
<name>A0ABZ2RQX5_9BACT</name>
<evidence type="ECO:0000256" key="1">
    <source>
        <dbReference type="ARBA" id="ARBA00004496"/>
    </source>
</evidence>
<keyword evidence="4 15" id="KW-0820">tRNA-binding</keyword>
<dbReference type="InterPro" id="IPR045864">
    <property type="entry name" value="aa-tRNA-synth_II/BPL/LPL"/>
</dbReference>
<dbReference type="PROSITE" id="PS51483">
    <property type="entry name" value="B5"/>
    <property type="match status" value="1"/>
</dbReference>